<name>A0A1R2ASZ6_9CILI</name>
<dbReference type="EMBL" id="MPUH01001467">
    <property type="protein sequence ID" value="OMJ67602.1"/>
    <property type="molecule type" value="Genomic_DNA"/>
</dbReference>
<dbReference type="InterPro" id="IPR021922">
    <property type="entry name" value="Par3/HAL_N"/>
</dbReference>
<gene>
    <name evidence="2" type="ORF">SteCoe_35184</name>
</gene>
<dbReference type="AlphaFoldDB" id="A0A1R2ASZ6"/>
<dbReference type="Pfam" id="PF12053">
    <property type="entry name" value="Par3_HAL_N_term"/>
    <property type="match status" value="1"/>
</dbReference>
<keyword evidence="3" id="KW-1185">Reference proteome</keyword>
<sequence length="99" mass="10984">MKVMVQINDEVLTIECGTGRNKISWLCSSAFHRYDQNYGLDSGLWSSVEDESGNKLIPDAVIADKIEDGGKVILKFEEIKVEEEKTAKTTPVPAPAKKK</sequence>
<proteinExistence type="predicted"/>
<accession>A0A1R2ASZ6</accession>
<feature type="domain" description="Par3/HAL N-terminal" evidence="1">
    <location>
        <begin position="1"/>
        <end position="78"/>
    </location>
</feature>
<dbReference type="Proteomes" id="UP000187209">
    <property type="component" value="Unassembled WGS sequence"/>
</dbReference>
<organism evidence="2 3">
    <name type="scientific">Stentor coeruleus</name>
    <dbReference type="NCBI Taxonomy" id="5963"/>
    <lineage>
        <taxon>Eukaryota</taxon>
        <taxon>Sar</taxon>
        <taxon>Alveolata</taxon>
        <taxon>Ciliophora</taxon>
        <taxon>Postciliodesmatophora</taxon>
        <taxon>Heterotrichea</taxon>
        <taxon>Heterotrichida</taxon>
        <taxon>Stentoridae</taxon>
        <taxon>Stentor</taxon>
    </lineage>
</organism>
<dbReference type="Gene3D" id="3.10.20.90">
    <property type="entry name" value="Phosphatidylinositol 3-kinase Catalytic Subunit, Chain A, domain 1"/>
    <property type="match status" value="1"/>
</dbReference>
<reference evidence="2 3" key="1">
    <citation type="submission" date="2016-11" db="EMBL/GenBank/DDBJ databases">
        <title>The macronuclear genome of Stentor coeruleus: a giant cell with tiny introns.</title>
        <authorList>
            <person name="Slabodnick M."/>
            <person name="Ruby J.G."/>
            <person name="Reiff S.B."/>
            <person name="Swart E.C."/>
            <person name="Gosai S."/>
            <person name="Prabakaran S."/>
            <person name="Witkowska E."/>
            <person name="Larue G.E."/>
            <person name="Fisher S."/>
            <person name="Freeman R.M."/>
            <person name="Gunawardena J."/>
            <person name="Chu W."/>
            <person name="Stover N.A."/>
            <person name="Gregory B.D."/>
            <person name="Nowacki M."/>
            <person name="Derisi J."/>
            <person name="Roy S.W."/>
            <person name="Marshall W.F."/>
            <person name="Sood P."/>
        </authorList>
    </citation>
    <scope>NUCLEOTIDE SEQUENCE [LARGE SCALE GENOMIC DNA]</scope>
    <source>
        <strain evidence="2">WM001</strain>
    </source>
</reference>
<protein>
    <recommendedName>
        <fullName evidence="1">Par3/HAL N-terminal domain-containing protein</fullName>
    </recommendedName>
</protein>
<evidence type="ECO:0000313" key="2">
    <source>
        <dbReference type="EMBL" id="OMJ67602.1"/>
    </source>
</evidence>
<evidence type="ECO:0000259" key="1">
    <source>
        <dbReference type="Pfam" id="PF12053"/>
    </source>
</evidence>
<comment type="caution">
    <text evidence="2">The sequence shown here is derived from an EMBL/GenBank/DDBJ whole genome shotgun (WGS) entry which is preliminary data.</text>
</comment>
<evidence type="ECO:0000313" key="3">
    <source>
        <dbReference type="Proteomes" id="UP000187209"/>
    </source>
</evidence>